<reference evidence="1" key="1">
    <citation type="submission" date="2020-08" db="EMBL/GenBank/DDBJ databases">
        <title>Plant Genome Project.</title>
        <authorList>
            <person name="Zhang R.-G."/>
        </authorList>
    </citation>
    <scope>NUCLEOTIDE SEQUENCE</scope>
    <source>
        <strain evidence="1">WSP0</strain>
        <tissue evidence="1">Leaf</tissue>
    </source>
</reference>
<dbReference type="AlphaFoldDB" id="A0AAV6JG41"/>
<dbReference type="EMBL" id="JACTNZ010000007">
    <property type="protein sequence ID" value="KAG5538185.1"/>
    <property type="molecule type" value="Genomic_DNA"/>
</dbReference>
<comment type="caution">
    <text evidence="1">The sequence shown here is derived from an EMBL/GenBank/DDBJ whole genome shotgun (WGS) entry which is preliminary data.</text>
</comment>
<sequence>MVDLRCTLNIHVGGKVVRGSQSEYLNGVIAEMKIDPDSFTFYEFIHPRNLLPGFFTVNDGLITTHRPHLHFSSPLYGE</sequence>
<dbReference type="Proteomes" id="UP000823749">
    <property type="component" value="Chromosome 7"/>
</dbReference>
<organism evidence="1 2">
    <name type="scientific">Rhododendron griersonianum</name>
    <dbReference type="NCBI Taxonomy" id="479676"/>
    <lineage>
        <taxon>Eukaryota</taxon>
        <taxon>Viridiplantae</taxon>
        <taxon>Streptophyta</taxon>
        <taxon>Embryophyta</taxon>
        <taxon>Tracheophyta</taxon>
        <taxon>Spermatophyta</taxon>
        <taxon>Magnoliopsida</taxon>
        <taxon>eudicotyledons</taxon>
        <taxon>Gunneridae</taxon>
        <taxon>Pentapetalae</taxon>
        <taxon>asterids</taxon>
        <taxon>Ericales</taxon>
        <taxon>Ericaceae</taxon>
        <taxon>Ericoideae</taxon>
        <taxon>Rhodoreae</taxon>
        <taxon>Rhododendron</taxon>
    </lineage>
</organism>
<protein>
    <submittedName>
        <fullName evidence="1">Uncharacterized protein</fullName>
    </submittedName>
</protein>
<evidence type="ECO:0000313" key="2">
    <source>
        <dbReference type="Proteomes" id="UP000823749"/>
    </source>
</evidence>
<proteinExistence type="predicted"/>
<keyword evidence="2" id="KW-1185">Reference proteome</keyword>
<accession>A0AAV6JG41</accession>
<evidence type="ECO:0000313" key="1">
    <source>
        <dbReference type="EMBL" id="KAG5538185.1"/>
    </source>
</evidence>
<gene>
    <name evidence="1" type="ORF">RHGRI_018937</name>
</gene>
<name>A0AAV6JG41_9ERIC</name>